<dbReference type="Proteomes" id="UP000199518">
    <property type="component" value="Unassembled WGS sequence"/>
</dbReference>
<organism evidence="1 2">
    <name type="scientific">Planctomicrobium piriforme</name>
    <dbReference type="NCBI Taxonomy" id="1576369"/>
    <lineage>
        <taxon>Bacteria</taxon>
        <taxon>Pseudomonadati</taxon>
        <taxon>Planctomycetota</taxon>
        <taxon>Planctomycetia</taxon>
        <taxon>Planctomycetales</taxon>
        <taxon>Planctomycetaceae</taxon>
        <taxon>Planctomicrobium</taxon>
    </lineage>
</organism>
<dbReference type="Gene3D" id="3.90.1680.10">
    <property type="entry name" value="SOS response associated peptidase-like"/>
    <property type="match status" value="1"/>
</dbReference>
<protein>
    <submittedName>
        <fullName evidence="1">Uncharacterized protein</fullName>
    </submittedName>
</protein>
<evidence type="ECO:0000313" key="2">
    <source>
        <dbReference type="Proteomes" id="UP000199518"/>
    </source>
</evidence>
<reference evidence="2" key="1">
    <citation type="submission" date="2016-10" db="EMBL/GenBank/DDBJ databases">
        <authorList>
            <person name="Varghese N."/>
            <person name="Submissions S."/>
        </authorList>
    </citation>
    <scope>NUCLEOTIDE SEQUENCE [LARGE SCALE GENOMIC DNA]</scope>
    <source>
        <strain evidence="2">DSM 26348</strain>
    </source>
</reference>
<proteinExistence type="predicted"/>
<gene>
    <name evidence="1" type="ORF">SAMN05421753_10419</name>
</gene>
<dbReference type="SUPFAM" id="SSF143081">
    <property type="entry name" value="BB1717-like"/>
    <property type="match status" value="1"/>
</dbReference>
<sequence>MPVILPRDVRDVRLEPEVDPASLGQLLKPYAGADLVAEAVSTAVNNLRNTGKECVEVMGRD</sequence>
<keyword evidence="2" id="KW-1185">Reference proteome</keyword>
<name>A0A1I3DZQ4_9PLAN</name>
<dbReference type="InterPro" id="IPR036590">
    <property type="entry name" value="SRAP-like"/>
</dbReference>
<dbReference type="AlphaFoldDB" id="A0A1I3DZQ4"/>
<evidence type="ECO:0000313" key="1">
    <source>
        <dbReference type="EMBL" id="SFH92175.1"/>
    </source>
</evidence>
<accession>A0A1I3DZQ4</accession>
<dbReference type="EMBL" id="FOQD01000004">
    <property type="protein sequence ID" value="SFH92175.1"/>
    <property type="molecule type" value="Genomic_DNA"/>
</dbReference>